<organism evidence="1 2">
    <name type="scientific">Laetiporus sulphureus 93-53</name>
    <dbReference type="NCBI Taxonomy" id="1314785"/>
    <lineage>
        <taxon>Eukaryota</taxon>
        <taxon>Fungi</taxon>
        <taxon>Dikarya</taxon>
        <taxon>Basidiomycota</taxon>
        <taxon>Agaricomycotina</taxon>
        <taxon>Agaricomycetes</taxon>
        <taxon>Polyporales</taxon>
        <taxon>Laetiporus</taxon>
    </lineage>
</organism>
<gene>
    <name evidence="1" type="ORF">LAESUDRAFT_309587</name>
</gene>
<keyword evidence="2" id="KW-1185">Reference proteome</keyword>
<proteinExistence type="predicted"/>
<dbReference type="GeneID" id="63818976"/>
<protein>
    <submittedName>
        <fullName evidence="1">Uncharacterized protein</fullName>
    </submittedName>
</protein>
<dbReference type="RefSeq" id="XP_040762164.1">
    <property type="nucleotide sequence ID" value="XM_040901945.1"/>
</dbReference>
<evidence type="ECO:0000313" key="1">
    <source>
        <dbReference type="EMBL" id="KZT04424.1"/>
    </source>
</evidence>
<dbReference type="InParanoid" id="A0A165DA66"/>
<accession>A0A165DA66</accession>
<dbReference type="Proteomes" id="UP000076871">
    <property type="component" value="Unassembled WGS sequence"/>
</dbReference>
<name>A0A165DA66_9APHY</name>
<reference evidence="1 2" key="1">
    <citation type="journal article" date="2016" name="Mol. Biol. Evol.">
        <title>Comparative Genomics of Early-Diverging Mushroom-Forming Fungi Provides Insights into the Origins of Lignocellulose Decay Capabilities.</title>
        <authorList>
            <person name="Nagy L.G."/>
            <person name="Riley R."/>
            <person name="Tritt A."/>
            <person name="Adam C."/>
            <person name="Daum C."/>
            <person name="Floudas D."/>
            <person name="Sun H."/>
            <person name="Yadav J.S."/>
            <person name="Pangilinan J."/>
            <person name="Larsson K.H."/>
            <person name="Matsuura K."/>
            <person name="Barry K."/>
            <person name="Labutti K."/>
            <person name="Kuo R."/>
            <person name="Ohm R.A."/>
            <person name="Bhattacharya S.S."/>
            <person name="Shirouzu T."/>
            <person name="Yoshinaga Y."/>
            <person name="Martin F.M."/>
            <person name="Grigoriev I.V."/>
            <person name="Hibbett D.S."/>
        </authorList>
    </citation>
    <scope>NUCLEOTIDE SEQUENCE [LARGE SCALE GENOMIC DNA]</scope>
    <source>
        <strain evidence="1 2">93-53</strain>
    </source>
</reference>
<dbReference type="AlphaFoldDB" id="A0A165DA66"/>
<sequence length="154" mass="17086">MDRSGNPMMYMDGSHTVRLMMPTPIPPPESSHALRKGLWDCHVVDGQVVITQHTSEEAGSLGPKYVDAESLSRVSRMKASDSKRVRRVPVGPRPMRRQSTLGMCSKTSATQEEYSMAAVAHLKEASESMCNSAADPILWCSERQALPPAVMQWW</sequence>
<evidence type="ECO:0000313" key="2">
    <source>
        <dbReference type="Proteomes" id="UP000076871"/>
    </source>
</evidence>
<dbReference type="EMBL" id="KV427637">
    <property type="protein sequence ID" value="KZT04424.1"/>
    <property type="molecule type" value="Genomic_DNA"/>
</dbReference>